<dbReference type="PANTHER" id="PTHR31740">
    <property type="entry name" value="CENTROMERE PROTEIN L"/>
    <property type="match status" value="1"/>
</dbReference>
<sequence>MEKTMDSYAIPESTPRRSTSSRLKDHFIGATPLQKRLESVRKLTSFVPPSPQRKIPQCSQLQEDVDPQKVAFLLHKQWTLYSLTPLYKFSYTNLKEYSKFLSAFIVAEKQKGLAVEVGEDLNIKVIFSTLLGMKGTQRDPDAFLVQCIRILGSRLCRLLKPALLCGALAVPGVASTMCAYRDDWHCAQSMHEFSAKDIDGRMVNLDKYRGFVCIVTNCSLRILAFPCNQFGRQEPGTNAEIKEFAAGYNVKFYMYSKICVNGDDAHPLWKWMKAQPKGRGILGNAIKWNFTKFLIDKNGCVVKRYGPMEEPQILSKSQLPSENREGKVLWTGWFCCIFGDSLLETVSEDFTCLPLFLANGAETNTALIGTWFQKTFDCHFSPLAINAFNLSWMAAMWTACKMDHYVATTEFLWSVPCSPQSLDISYAIHPEDAKALWDSVHKAPGEVTQEEVDLFMDCLCSHFHRHFKIHLSATRLVRVSTSVASAHTNGKIKILCHKYLIGVLAYLTELAIFQIE</sequence>
<dbReference type="InterPro" id="IPR036249">
    <property type="entry name" value="Thioredoxin-like_sf"/>
</dbReference>
<evidence type="ECO:0000313" key="13">
    <source>
        <dbReference type="Proteomes" id="UP000052978"/>
    </source>
</evidence>
<dbReference type="GO" id="GO:0005634">
    <property type="term" value="C:nucleus"/>
    <property type="evidence" value="ECO:0007669"/>
    <property type="project" value="UniProtKB-SubCell"/>
</dbReference>
<feature type="region of interest" description="Disordered" evidence="11">
    <location>
        <begin position="1"/>
        <end position="22"/>
    </location>
</feature>
<keyword evidence="7 10" id="KW-0560">Oxidoreductase</keyword>
<evidence type="ECO:0000256" key="11">
    <source>
        <dbReference type="SAM" id="MobiDB-lite"/>
    </source>
</evidence>
<comment type="similarity">
    <text evidence="4">Belongs to the CENP-L/IML3 family.</text>
</comment>
<dbReference type="Pfam" id="PF00255">
    <property type="entry name" value="GSHPx"/>
    <property type="match status" value="1"/>
</dbReference>
<gene>
    <name evidence="12" type="ORF">D623_10032057</name>
</gene>
<proteinExistence type="inferred from homology"/>
<dbReference type="InterPro" id="IPR029760">
    <property type="entry name" value="GPX_CS"/>
</dbReference>
<keyword evidence="6 10" id="KW-0575">Peroxidase</keyword>
<accession>S7MYJ4</accession>
<reference evidence="12 13" key="1">
    <citation type="journal article" date="2013" name="Nat. Commun.">
        <title>Genome analysis reveals insights into physiology and longevity of the Brandt's bat Myotis brandtii.</title>
        <authorList>
            <person name="Seim I."/>
            <person name="Fang X."/>
            <person name="Xiong Z."/>
            <person name="Lobanov A.V."/>
            <person name="Huang Z."/>
            <person name="Ma S."/>
            <person name="Feng Y."/>
            <person name="Turanov A.A."/>
            <person name="Zhu Y."/>
            <person name="Lenz T.L."/>
            <person name="Gerashchenko M.V."/>
            <person name="Fan D."/>
            <person name="Hee Yim S."/>
            <person name="Yao X."/>
            <person name="Jordan D."/>
            <person name="Xiong Y."/>
            <person name="Ma Y."/>
            <person name="Lyapunov A.N."/>
            <person name="Chen G."/>
            <person name="Kulakova O.I."/>
            <person name="Sun Y."/>
            <person name="Lee S.G."/>
            <person name="Bronson R.T."/>
            <person name="Moskalev A.A."/>
            <person name="Sunyaev S.R."/>
            <person name="Zhang G."/>
            <person name="Krogh A."/>
            <person name="Wang J."/>
            <person name="Gladyshev V.N."/>
        </authorList>
    </citation>
    <scope>NUCLEOTIDE SEQUENCE [LARGE SCALE GENOMIC DNA]</scope>
</reference>
<dbReference type="EMBL" id="KE162497">
    <property type="protein sequence ID" value="EPQ08665.1"/>
    <property type="molecule type" value="Genomic_DNA"/>
</dbReference>
<dbReference type="Proteomes" id="UP000052978">
    <property type="component" value="Unassembled WGS sequence"/>
</dbReference>
<dbReference type="Pfam" id="PF13092">
    <property type="entry name" value="CENP-L"/>
    <property type="match status" value="2"/>
</dbReference>
<evidence type="ECO:0000256" key="3">
    <source>
        <dbReference type="ARBA" id="ARBA00006926"/>
    </source>
</evidence>
<protein>
    <recommendedName>
        <fullName evidence="10">Glutathione peroxidase</fullName>
    </recommendedName>
</protein>
<evidence type="ECO:0000256" key="9">
    <source>
        <dbReference type="ARBA" id="ARBA00023328"/>
    </source>
</evidence>
<keyword evidence="9" id="KW-0137">Centromere</keyword>
<evidence type="ECO:0000256" key="2">
    <source>
        <dbReference type="ARBA" id="ARBA00004584"/>
    </source>
</evidence>
<dbReference type="PANTHER" id="PTHR31740:SF2">
    <property type="entry name" value="CENTROMERE PROTEIN L"/>
    <property type="match status" value="1"/>
</dbReference>
<evidence type="ECO:0000256" key="4">
    <source>
        <dbReference type="ARBA" id="ARBA00011060"/>
    </source>
</evidence>
<evidence type="ECO:0000256" key="8">
    <source>
        <dbReference type="ARBA" id="ARBA00023242"/>
    </source>
</evidence>
<dbReference type="InterPro" id="IPR025204">
    <property type="entry name" value="CENP-L"/>
</dbReference>
<dbReference type="AlphaFoldDB" id="S7MYJ4"/>
<evidence type="ECO:0000256" key="5">
    <source>
        <dbReference type="ARBA" id="ARBA00022454"/>
    </source>
</evidence>
<dbReference type="PROSITE" id="PS51355">
    <property type="entry name" value="GLUTATHIONE_PEROXID_3"/>
    <property type="match status" value="1"/>
</dbReference>
<dbReference type="PROSITE" id="PS00763">
    <property type="entry name" value="GLUTATHIONE_PEROXID_2"/>
    <property type="match status" value="1"/>
</dbReference>
<dbReference type="GO" id="GO:0004601">
    <property type="term" value="F:peroxidase activity"/>
    <property type="evidence" value="ECO:0007669"/>
    <property type="project" value="UniProtKB-KW"/>
</dbReference>
<evidence type="ECO:0000256" key="1">
    <source>
        <dbReference type="ARBA" id="ARBA00004123"/>
    </source>
</evidence>
<dbReference type="eggNOG" id="ENOG502QS38">
    <property type="taxonomic scope" value="Eukaryota"/>
</dbReference>
<dbReference type="Gene3D" id="3.40.30.10">
    <property type="entry name" value="Glutaredoxin"/>
    <property type="match status" value="1"/>
</dbReference>
<comment type="subcellular location">
    <subcellularLocation>
        <location evidence="2">Chromosome</location>
        <location evidence="2">Centromere</location>
    </subcellularLocation>
    <subcellularLocation>
        <location evidence="1">Nucleus</location>
    </subcellularLocation>
</comment>
<keyword evidence="8" id="KW-0539">Nucleus</keyword>
<comment type="similarity">
    <text evidence="3 10">Belongs to the glutathione peroxidase family.</text>
</comment>
<dbReference type="GO" id="GO:0006979">
    <property type="term" value="P:response to oxidative stress"/>
    <property type="evidence" value="ECO:0007669"/>
    <property type="project" value="InterPro"/>
</dbReference>
<dbReference type="GO" id="GO:0000775">
    <property type="term" value="C:chromosome, centromeric region"/>
    <property type="evidence" value="ECO:0007669"/>
    <property type="project" value="UniProtKB-SubCell"/>
</dbReference>
<evidence type="ECO:0000256" key="7">
    <source>
        <dbReference type="ARBA" id="ARBA00023002"/>
    </source>
</evidence>
<dbReference type="InterPro" id="IPR000889">
    <property type="entry name" value="Glutathione_peroxidase"/>
</dbReference>
<evidence type="ECO:0000256" key="10">
    <source>
        <dbReference type="RuleBase" id="RU000499"/>
    </source>
</evidence>
<dbReference type="PRINTS" id="PR01011">
    <property type="entry name" value="GLUTPROXDASE"/>
</dbReference>
<dbReference type="CDD" id="cd00340">
    <property type="entry name" value="GSH_Peroxidase"/>
    <property type="match status" value="1"/>
</dbReference>
<dbReference type="SUPFAM" id="SSF52833">
    <property type="entry name" value="Thioredoxin-like"/>
    <property type="match status" value="1"/>
</dbReference>
<keyword evidence="5" id="KW-0158">Chromosome</keyword>
<evidence type="ECO:0000313" key="12">
    <source>
        <dbReference type="EMBL" id="EPQ08665.1"/>
    </source>
</evidence>
<evidence type="ECO:0000256" key="6">
    <source>
        <dbReference type="ARBA" id="ARBA00022559"/>
    </source>
</evidence>
<organism evidence="12 13">
    <name type="scientific">Myotis brandtii</name>
    <name type="common">Brandt's bat</name>
    <dbReference type="NCBI Taxonomy" id="109478"/>
    <lineage>
        <taxon>Eukaryota</taxon>
        <taxon>Metazoa</taxon>
        <taxon>Chordata</taxon>
        <taxon>Craniata</taxon>
        <taxon>Vertebrata</taxon>
        <taxon>Euteleostomi</taxon>
        <taxon>Mammalia</taxon>
        <taxon>Eutheria</taxon>
        <taxon>Laurasiatheria</taxon>
        <taxon>Chiroptera</taxon>
        <taxon>Yangochiroptera</taxon>
        <taxon>Vespertilionidae</taxon>
        <taxon>Myotis</taxon>
    </lineage>
</organism>
<keyword evidence="13" id="KW-1185">Reference proteome</keyword>
<name>S7MYJ4_MYOBR</name>